<evidence type="ECO:0000313" key="1">
    <source>
        <dbReference type="EMBL" id="KYN21487.1"/>
    </source>
</evidence>
<evidence type="ECO:0000313" key="2">
    <source>
        <dbReference type="Proteomes" id="UP000078492"/>
    </source>
</evidence>
<protein>
    <submittedName>
        <fullName evidence="1">Uncharacterized protein</fullName>
    </submittedName>
</protein>
<sequence length="122" mass="13772">MVNAKTVPQNKILHRLLVDSGVHPRVLHDIMDVGRCAAWLTEFASVEVPLISWPMSRLHARNPRSSPATHNLRQPPFSFSATSASCFPIPHPVIFARLRPRVRHACDVPSSHRVYHFVDSSH</sequence>
<dbReference type="EMBL" id="KQ979440">
    <property type="protein sequence ID" value="KYN21487.1"/>
    <property type="molecule type" value="Genomic_DNA"/>
</dbReference>
<keyword evidence="2" id="KW-1185">Reference proteome</keyword>
<proteinExistence type="predicted"/>
<name>A0A195E9J7_9HYME</name>
<gene>
    <name evidence="1" type="ORF">ALC57_06100</name>
</gene>
<dbReference type="Proteomes" id="UP000078492">
    <property type="component" value="Unassembled WGS sequence"/>
</dbReference>
<dbReference type="AlphaFoldDB" id="A0A195E9J7"/>
<reference evidence="1 2" key="1">
    <citation type="submission" date="2015-09" db="EMBL/GenBank/DDBJ databases">
        <title>Trachymyrmex cornetzi WGS genome.</title>
        <authorList>
            <person name="Nygaard S."/>
            <person name="Hu H."/>
            <person name="Boomsma J."/>
            <person name="Zhang G."/>
        </authorList>
    </citation>
    <scope>NUCLEOTIDE SEQUENCE [LARGE SCALE GENOMIC DNA]</scope>
    <source>
        <strain evidence="1">Tcor2-1</strain>
        <tissue evidence="1">Whole body</tissue>
    </source>
</reference>
<organism evidence="1 2">
    <name type="scientific">Trachymyrmex cornetzi</name>
    <dbReference type="NCBI Taxonomy" id="471704"/>
    <lineage>
        <taxon>Eukaryota</taxon>
        <taxon>Metazoa</taxon>
        <taxon>Ecdysozoa</taxon>
        <taxon>Arthropoda</taxon>
        <taxon>Hexapoda</taxon>
        <taxon>Insecta</taxon>
        <taxon>Pterygota</taxon>
        <taxon>Neoptera</taxon>
        <taxon>Endopterygota</taxon>
        <taxon>Hymenoptera</taxon>
        <taxon>Apocrita</taxon>
        <taxon>Aculeata</taxon>
        <taxon>Formicoidea</taxon>
        <taxon>Formicidae</taxon>
        <taxon>Myrmicinae</taxon>
        <taxon>Trachymyrmex</taxon>
    </lineage>
</organism>
<accession>A0A195E9J7</accession>